<reference evidence="1" key="1">
    <citation type="submission" date="2024-03" db="EMBL/GenBank/DDBJ databases">
        <title>WGS assembly of Saponaria officinalis var. Norfolk2.</title>
        <authorList>
            <person name="Jenkins J."/>
            <person name="Shu S."/>
            <person name="Grimwood J."/>
            <person name="Barry K."/>
            <person name="Goodstein D."/>
            <person name="Schmutz J."/>
            <person name="Leebens-Mack J."/>
            <person name="Osbourn A."/>
        </authorList>
    </citation>
    <scope>NUCLEOTIDE SEQUENCE [LARGE SCALE GENOMIC DNA]</scope>
    <source>
        <strain evidence="1">JIC</strain>
    </source>
</reference>
<keyword evidence="2" id="KW-1185">Reference proteome</keyword>
<dbReference type="Proteomes" id="UP001443914">
    <property type="component" value="Unassembled WGS sequence"/>
</dbReference>
<protein>
    <submittedName>
        <fullName evidence="1">Uncharacterized protein</fullName>
    </submittedName>
</protein>
<comment type="caution">
    <text evidence="1">The sequence shown here is derived from an EMBL/GenBank/DDBJ whole genome shotgun (WGS) entry which is preliminary data.</text>
</comment>
<accession>A0AAW1L0W7</accession>
<dbReference type="EMBL" id="JBDFQZ010000005">
    <property type="protein sequence ID" value="KAK9726431.1"/>
    <property type="molecule type" value="Genomic_DNA"/>
</dbReference>
<sequence>MAGLKRHVQILKAGKRVACAGSSSAASGVRASKTRPLQCFRGGCLFLKQSIWKIRSRWKHYYLKRQQKGSTAKYRYDAQSYSQNFDSGCSFDL</sequence>
<dbReference type="PANTHER" id="PTHR34538">
    <property type="entry name" value="EXPRESSED PROTEIN"/>
    <property type="match status" value="1"/>
</dbReference>
<organism evidence="1 2">
    <name type="scientific">Saponaria officinalis</name>
    <name type="common">Common soapwort</name>
    <name type="synonym">Lychnis saponaria</name>
    <dbReference type="NCBI Taxonomy" id="3572"/>
    <lineage>
        <taxon>Eukaryota</taxon>
        <taxon>Viridiplantae</taxon>
        <taxon>Streptophyta</taxon>
        <taxon>Embryophyta</taxon>
        <taxon>Tracheophyta</taxon>
        <taxon>Spermatophyta</taxon>
        <taxon>Magnoliopsida</taxon>
        <taxon>eudicotyledons</taxon>
        <taxon>Gunneridae</taxon>
        <taxon>Pentapetalae</taxon>
        <taxon>Caryophyllales</taxon>
        <taxon>Caryophyllaceae</taxon>
        <taxon>Caryophylleae</taxon>
        <taxon>Saponaria</taxon>
    </lineage>
</organism>
<dbReference type="PANTHER" id="PTHR34538:SF4">
    <property type="entry name" value="EXPRESSED PROTEIN"/>
    <property type="match status" value="1"/>
</dbReference>
<dbReference type="AlphaFoldDB" id="A0AAW1L0W7"/>
<evidence type="ECO:0000313" key="2">
    <source>
        <dbReference type="Proteomes" id="UP001443914"/>
    </source>
</evidence>
<proteinExistence type="predicted"/>
<evidence type="ECO:0000313" key="1">
    <source>
        <dbReference type="EMBL" id="KAK9726431.1"/>
    </source>
</evidence>
<name>A0AAW1L0W7_SAPOF</name>
<gene>
    <name evidence="1" type="ORF">RND81_05G214700</name>
</gene>